<accession>A0A9P8W9U5</accession>
<protein>
    <submittedName>
        <fullName evidence="1">Uncharacterized protein</fullName>
    </submittedName>
</protein>
<proteinExistence type="predicted"/>
<dbReference type="EMBL" id="JAGPYM010000008">
    <property type="protein sequence ID" value="KAH6891201.1"/>
    <property type="molecule type" value="Genomic_DNA"/>
</dbReference>
<name>A0A9P8W9U5_9HYPO</name>
<gene>
    <name evidence="1" type="ORF">B0T10DRAFT_605510</name>
</gene>
<evidence type="ECO:0000313" key="1">
    <source>
        <dbReference type="EMBL" id="KAH6891201.1"/>
    </source>
</evidence>
<sequence>MIEMLIGRRLENPGDRNNEDVANASGRGAFLELQNSLAYNQGQHSRELCTCVLDKIIAAILHASILHASIQAKHPHDHLQTQPVRAHWRILYRRDLYNWQLEAWLNAQLATTLGSNGPIPAQPSAHGRIIVGYEIQQILFEQETNIYSRLRFPFHETDSEKALHEGRVCSALARFFLLCPVDAGAVNGARPGSARSD</sequence>
<comment type="caution">
    <text evidence="1">The sequence shown here is derived from an EMBL/GenBank/DDBJ whole genome shotgun (WGS) entry which is preliminary data.</text>
</comment>
<keyword evidence="2" id="KW-1185">Reference proteome</keyword>
<organism evidence="1 2">
    <name type="scientific">Thelonectria olida</name>
    <dbReference type="NCBI Taxonomy" id="1576542"/>
    <lineage>
        <taxon>Eukaryota</taxon>
        <taxon>Fungi</taxon>
        <taxon>Dikarya</taxon>
        <taxon>Ascomycota</taxon>
        <taxon>Pezizomycotina</taxon>
        <taxon>Sordariomycetes</taxon>
        <taxon>Hypocreomycetidae</taxon>
        <taxon>Hypocreales</taxon>
        <taxon>Nectriaceae</taxon>
        <taxon>Thelonectria</taxon>
    </lineage>
</organism>
<evidence type="ECO:0000313" key="2">
    <source>
        <dbReference type="Proteomes" id="UP000777438"/>
    </source>
</evidence>
<dbReference type="AlphaFoldDB" id="A0A9P8W9U5"/>
<dbReference type="Proteomes" id="UP000777438">
    <property type="component" value="Unassembled WGS sequence"/>
</dbReference>
<reference evidence="1 2" key="1">
    <citation type="journal article" date="2021" name="Nat. Commun.">
        <title>Genetic determinants of endophytism in the Arabidopsis root mycobiome.</title>
        <authorList>
            <person name="Mesny F."/>
            <person name="Miyauchi S."/>
            <person name="Thiergart T."/>
            <person name="Pickel B."/>
            <person name="Atanasova L."/>
            <person name="Karlsson M."/>
            <person name="Huettel B."/>
            <person name="Barry K.W."/>
            <person name="Haridas S."/>
            <person name="Chen C."/>
            <person name="Bauer D."/>
            <person name="Andreopoulos W."/>
            <person name="Pangilinan J."/>
            <person name="LaButti K."/>
            <person name="Riley R."/>
            <person name="Lipzen A."/>
            <person name="Clum A."/>
            <person name="Drula E."/>
            <person name="Henrissat B."/>
            <person name="Kohler A."/>
            <person name="Grigoriev I.V."/>
            <person name="Martin F.M."/>
            <person name="Hacquard S."/>
        </authorList>
    </citation>
    <scope>NUCLEOTIDE SEQUENCE [LARGE SCALE GENOMIC DNA]</scope>
    <source>
        <strain evidence="1 2">MPI-CAGE-CH-0241</strain>
    </source>
</reference>